<dbReference type="Gene3D" id="3.30.2320.10">
    <property type="entry name" value="hypothetical protein PF0899 domain"/>
    <property type="match status" value="1"/>
</dbReference>
<protein>
    <submittedName>
        <fullName evidence="4">Phage major capsid protein</fullName>
    </submittedName>
</protein>
<dbReference type="OrthoDB" id="9786516at2"/>
<organism evidence="4 5">
    <name type="scientific">Rhodovarius crocodyli</name>
    <dbReference type="NCBI Taxonomy" id="1979269"/>
    <lineage>
        <taxon>Bacteria</taxon>
        <taxon>Pseudomonadati</taxon>
        <taxon>Pseudomonadota</taxon>
        <taxon>Alphaproteobacteria</taxon>
        <taxon>Acetobacterales</taxon>
        <taxon>Roseomonadaceae</taxon>
        <taxon>Rhodovarius</taxon>
    </lineage>
</organism>
<feature type="region of interest" description="Disordered" evidence="2">
    <location>
        <begin position="64"/>
        <end position="84"/>
    </location>
</feature>
<dbReference type="InterPro" id="IPR054612">
    <property type="entry name" value="Phage_capsid-like_C"/>
</dbReference>
<proteinExistence type="predicted"/>
<reference evidence="4 5" key="1">
    <citation type="submission" date="2019-01" db="EMBL/GenBank/DDBJ databases">
        <authorList>
            <person name="Chen W.-M."/>
        </authorList>
    </citation>
    <scope>NUCLEOTIDE SEQUENCE [LARGE SCALE GENOMIC DNA]</scope>
    <source>
        <strain evidence="4 5">CCP-6</strain>
    </source>
</reference>
<gene>
    <name evidence="4" type="ORF">EOD42_03015</name>
</gene>
<comment type="caution">
    <text evidence="4">The sequence shown here is derived from an EMBL/GenBank/DDBJ whole genome shotgun (WGS) entry which is preliminary data.</text>
</comment>
<dbReference type="Proteomes" id="UP000282957">
    <property type="component" value="Unassembled WGS sequence"/>
</dbReference>
<evidence type="ECO:0000256" key="2">
    <source>
        <dbReference type="SAM" id="MobiDB-lite"/>
    </source>
</evidence>
<sequence length="442" mass="48624">MPEMEQIIDQLGRAHEEFKRKVETELSEVKAGLKAAPADLTKVNEALDRLTSAKDALEAKHAAEQKRLDDMEKRLNRPGGGGEAGNKLEAELKSMNDLLRSHAGVLQRPMGPEIDADGLRSYREGFKSYLRGGDNRLSDAERKAMSSGSNPDGGYLVHADTTGRIVQRVYETSPIRQIANVQTISTDALEGMNDLDQAADMVMLNETTGPSETSTPQVGTWRIPVWEGAVEPRATQKLLEDASVDVEAWLARKTADRIARGQNRRFALGSGANEPRGFTAYPVAATSDATRAWGTLEVIGTGVNGDFAASNPGDILFDMVGAFKDAYLQNARWVTRREVITKIRKFKDAQGQYLWQPGLQQGQPQQIIGFPVTVAQDMPTLGAASLSMSFGDFQEGYQIVDRLGITVIRDHLTAKPYVKFWTRVRFGGGVVNFEAIKHIRFS</sequence>
<accession>A0A437MNA2</accession>
<evidence type="ECO:0000259" key="3">
    <source>
        <dbReference type="Pfam" id="PF05065"/>
    </source>
</evidence>
<dbReference type="InterPro" id="IPR024455">
    <property type="entry name" value="Phage_capsid"/>
</dbReference>
<dbReference type="NCBIfam" id="TIGR01554">
    <property type="entry name" value="major_cap_HK97"/>
    <property type="match status" value="1"/>
</dbReference>
<evidence type="ECO:0000256" key="1">
    <source>
        <dbReference type="ARBA" id="ARBA00004328"/>
    </source>
</evidence>
<comment type="subcellular location">
    <subcellularLocation>
        <location evidence="1">Virion</location>
    </subcellularLocation>
</comment>
<dbReference type="EMBL" id="SACL01000001">
    <property type="protein sequence ID" value="RVT99092.1"/>
    <property type="molecule type" value="Genomic_DNA"/>
</dbReference>
<dbReference type="SUPFAM" id="SSF56563">
    <property type="entry name" value="Major capsid protein gp5"/>
    <property type="match status" value="1"/>
</dbReference>
<evidence type="ECO:0000313" key="5">
    <source>
        <dbReference type="Proteomes" id="UP000282957"/>
    </source>
</evidence>
<feature type="domain" description="Phage capsid-like C-terminal" evidence="3">
    <location>
        <begin position="153"/>
        <end position="440"/>
    </location>
</feature>
<dbReference type="AlphaFoldDB" id="A0A437MNA2"/>
<evidence type="ECO:0000313" key="4">
    <source>
        <dbReference type="EMBL" id="RVT99092.1"/>
    </source>
</evidence>
<dbReference type="RefSeq" id="WP_127785765.1">
    <property type="nucleotide sequence ID" value="NZ_SACL01000001.1"/>
</dbReference>
<dbReference type="Gene3D" id="1.20.5.340">
    <property type="match status" value="1"/>
</dbReference>
<keyword evidence="5" id="KW-1185">Reference proteome</keyword>
<dbReference type="Pfam" id="PF05065">
    <property type="entry name" value="Phage_capsid"/>
    <property type="match status" value="1"/>
</dbReference>
<name>A0A437MNA2_9PROT</name>
<feature type="compositionally biased region" description="Basic and acidic residues" evidence="2">
    <location>
        <begin position="64"/>
        <end position="75"/>
    </location>
</feature>